<reference evidence="5" key="2">
    <citation type="journal article" date="2021" name="PeerJ">
        <title>Extensive microbial diversity within the chicken gut microbiome revealed by metagenomics and culture.</title>
        <authorList>
            <person name="Gilroy R."/>
            <person name="Ravi A."/>
            <person name="Getino M."/>
            <person name="Pursley I."/>
            <person name="Horton D.L."/>
            <person name="Alikhan N.F."/>
            <person name="Baker D."/>
            <person name="Gharbi K."/>
            <person name="Hall N."/>
            <person name="Watson M."/>
            <person name="Adriaenssens E.M."/>
            <person name="Foster-Nyarko E."/>
            <person name="Jarju S."/>
            <person name="Secka A."/>
            <person name="Antonio M."/>
            <person name="Oren A."/>
            <person name="Chaudhuri R.R."/>
            <person name="La Ragione R."/>
            <person name="Hildebrand F."/>
            <person name="Pallen M.J."/>
        </authorList>
    </citation>
    <scope>NUCLEOTIDE SEQUENCE</scope>
    <source>
        <strain evidence="5">10669</strain>
    </source>
</reference>
<dbReference type="InterPro" id="IPR051011">
    <property type="entry name" value="Metal_resp_trans_reg"/>
</dbReference>
<dbReference type="GO" id="GO:0003677">
    <property type="term" value="F:DNA binding"/>
    <property type="evidence" value="ECO:0007669"/>
    <property type="project" value="UniProtKB-KW"/>
</dbReference>
<protein>
    <submittedName>
        <fullName evidence="5">Winged helix-turn-helix transcriptional regulator</fullName>
    </submittedName>
</protein>
<comment type="caution">
    <text evidence="5">The sequence shown here is derived from an EMBL/GenBank/DDBJ whole genome shotgun (WGS) entry which is preliminary data.</text>
</comment>
<dbReference type="GO" id="GO:0003700">
    <property type="term" value="F:DNA-binding transcription factor activity"/>
    <property type="evidence" value="ECO:0007669"/>
    <property type="project" value="InterPro"/>
</dbReference>
<dbReference type="AlphaFoldDB" id="A0A9D1NJ85"/>
<name>A0A9D1NJ85_9BACT</name>
<accession>A0A9D1NJ85</accession>
<evidence type="ECO:0000256" key="1">
    <source>
        <dbReference type="ARBA" id="ARBA00023015"/>
    </source>
</evidence>
<dbReference type="CDD" id="cd00090">
    <property type="entry name" value="HTH_ARSR"/>
    <property type="match status" value="1"/>
</dbReference>
<dbReference type="InterPro" id="IPR001845">
    <property type="entry name" value="HTH_ArsR_DNA-bd_dom"/>
</dbReference>
<evidence type="ECO:0000256" key="2">
    <source>
        <dbReference type="ARBA" id="ARBA00023125"/>
    </source>
</evidence>
<dbReference type="Gene3D" id="1.10.10.10">
    <property type="entry name" value="Winged helix-like DNA-binding domain superfamily/Winged helix DNA-binding domain"/>
    <property type="match status" value="1"/>
</dbReference>
<dbReference type="NCBIfam" id="NF033788">
    <property type="entry name" value="HTH_metalloreg"/>
    <property type="match status" value="1"/>
</dbReference>
<evidence type="ECO:0000313" key="6">
    <source>
        <dbReference type="Proteomes" id="UP000886812"/>
    </source>
</evidence>
<dbReference type="EMBL" id="DVOG01000007">
    <property type="protein sequence ID" value="HIV03556.1"/>
    <property type="molecule type" value="Genomic_DNA"/>
</dbReference>
<organism evidence="5 6">
    <name type="scientific">Candidatus Spyradosoma merdigallinarum</name>
    <dbReference type="NCBI Taxonomy" id="2840950"/>
    <lineage>
        <taxon>Bacteria</taxon>
        <taxon>Pseudomonadati</taxon>
        <taxon>Verrucomicrobiota</taxon>
        <taxon>Opitutia</taxon>
        <taxon>Opitutia incertae sedis</taxon>
        <taxon>Candidatus Spyradosoma</taxon>
    </lineage>
</organism>
<dbReference type="Proteomes" id="UP000886812">
    <property type="component" value="Unassembled WGS sequence"/>
</dbReference>
<proteinExistence type="predicted"/>
<gene>
    <name evidence="5" type="ORF">IAC75_00160</name>
</gene>
<dbReference type="Pfam" id="PF01022">
    <property type="entry name" value="HTH_5"/>
    <property type="match status" value="1"/>
</dbReference>
<evidence type="ECO:0000256" key="3">
    <source>
        <dbReference type="ARBA" id="ARBA00023163"/>
    </source>
</evidence>
<keyword evidence="1" id="KW-0805">Transcription regulation</keyword>
<feature type="domain" description="HTH arsR-type" evidence="4">
    <location>
        <begin position="11"/>
        <end position="105"/>
    </location>
</feature>
<dbReference type="PRINTS" id="PR00778">
    <property type="entry name" value="HTHARSR"/>
</dbReference>
<dbReference type="InterPro" id="IPR036388">
    <property type="entry name" value="WH-like_DNA-bd_sf"/>
</dbReference>
<keyword evidence="3" id="KW-0804">Transcription</keyword>
<evidence type="ECO:0000259" key="4">
    <source>
        <dbReference type="PROSITE" id="PS50987"/>
    </source>
</evidence>
<dbReference type="PANTHER" id="PTHR43132">
    <property type="entry name" value="ARSENICAL RESISTANCE OPERON REPRESSOR ARSR-RELATED"/>
    <property type="match status" value="1"/>
</dbReference>
<dbReference type="SUPFAM" id="SSF46785">
    <property type="entry name" value="Winged helix' DNA-binding domain"/>
    <property type="match status" value="1"/>
</dbReference>
<dbReference type="InterPro" id="IPR036390">
    <property type="entry name" value="WH_DNA-bd_sf"/>
</dbReference>
<evidence type="ECO:0000313" key="5">
    <source>
        <dbReference type="EMBL" id="HIV03556.1"/>
    </source>
</evidence>
<dbReference type="PROSITE" id="PS50987">
    <property type="entry name" value="HTH_ARSR_2"/>
    <property type="match status" value="1"/>
</dbReference>
<sequence length="112" mass="12735">MKSKKADNAFVYENLLEEAAEQLKALGHPLRLRILDFLRENGESSVGEIVRRTKAPQATVSLHLGRMRRCGIVISRREAREVYYWIATEIAQVVADALHRKHDRALGLDPLS</sequence>
<dbReference type="SMART" id="SM00418">
    <property type="entry name" value="HTH_ARSR"/>
    <property type="match status" value="1"/>
</dbReference>
<reference evidence="5" key="1">
    <citation type="submission" date="2020-10" db="EMBL/GenBank/DDBJ databases">
        <authorList>
            <person name="Gilroy R."/>
        </authorList>
    </citation>
    <scope>NUCLEOTIDE SEQUENCE</scope>
    <source>
        <strain evidence="5">10669</strain>
    </source>
</reference>
<dbReference type="PANTHER" id="PTHR43132:SF2">
    <property type="entry name" value="ARSENICAL RESISTANCE OPERON REPRESSOR ARSR-RELATED"/>
    <property type="match status" value="1"/>
</dbReference>
<dbReference type="InterPro" id="IPR011991">
    <property type="entry name" value="ArsR-like_HTH"/>
</dbReference>
<keyword evidence="2" id="KW-0238">DNA-binding</keyword>